<dbReference type="UniPathway" id="UPA00060">
    <property type="reaction ID" value="UER00142"/>
</dbReference>
<feature type="binding site" evidence="2">
    <location>
        <position position="63"/>
    </location>
    <ligand>
        <name>substrate</name>
    </ligand>
</feature>
<comment type="caution">
    <text evidence="4">The sequence shown here is derived from an EMBL/GenBank/DDBJ whole genome shotgun (WGS) entry which is preliminary data.</text>
</comment>
<dbReference type="Proteomes" id="UP000293952">
    <property type="component" value="Unassembled WGS sequence"/>
</dbReference>
<dbReference type="InterPro" id="IPR016188">
    <property type="entry name" value="PurM-like_N"/>
</dbReference>
<keyword evidence="5" id="KW-1185">Reference proteome</keyword>
<comment type="miscellaneous">
    <text evidence="2">Reaction mechanism of ThiL seems to utilize a direct, inline transfer of the gamma-phosphate of ATP to TMP rather than a phosphorylated enzyme intermediate.</text>
</comment>
<proteinExistence type="inferred from homology"/>
<dbReference type="GO" id="GO:0009229">
    <property type="term" value="P:thiamine diphosphate biosynthetic process"/>
    <property type="evidence" value="ECO:0007669"/>
    <property type="project" value="UniProtKB-UniRule"/>
</dbReference>
<evidence type="ECO:0000256" key="1">
    <source>
        <dbReference type="ARBA" id="ARBA00022977"/>
    </source>
</evidence>
<feature type="domain" description="PurM-like N-terminal" evidence="3">
    <location>
        <begin position="37"/>
        <end position="150"/>
    </location>
</feature>
<comment type="catalytic activity">
    <reaction evidence="2">
        <text>thiamine phosphate + ATP = thiamine diphosphate + ADP</text>
        <dbReference type="Rhea" id="RHEA:15913"/>
        <dbReference type="ChEBI" id="CHEBI:30616"/>
        <dbReference type="ChEBI" id="CHEBI:37575"/>
        <dbReference type="ChEBI" id="CHEBI:58937"/>
        <dbReference type="ChEBI" id="CHEBI:456216"/>
        <dbReference type="EC" id="2.7.4.16"/>
    </reaction>
</comment>
<dbReference type="NCBIfam" id="TIGR01379">
    <property type="entry name" value="thiL"/>
    <property type="match status" value="1"/>
</dbReference>
<comment type="pathway">
    <text evidence="2">Cofactor biosynthesis; thiamine diphosphate biosynthesis; thiamine diphosphate from thiamine phosphate: step 1/1.</text>
</comment>
<dbReference type="PIRSF" id="PIRSF005303">
    <property type="entry name" value="Thiam_monoph_kin"/>
    <property type="match status" value="1"/>
</dbReference>
<feature type="binding site" evidence="2">
    <location>
        <position position="39"/>
    </location>
    <ligand>
        <name>Mg(2+)</name>
        <dbReference type="ChEBI" id="CHEBI:18420"/>
        <label>4</label>
    </ligand>
</feature>
<keyword evidence="2" id="KW-0547">Nucleotide-binding</keyword>
<feature type="binding site" evidence="2">
    <location>
        <position position="85"/>
    </location>
    <ligand>
        <name>Mg(2+)</name>
        <dbReference type="ChEBI" id="CHEBI:18420"/>
        <label>4</label>
    </ligand>
</feature>
<keyword evidence="2 4" id="KW-0808">Transferase</keyword>
<sequence>MSEEKRTSLESIGEFGLIEELTKNFKNKRASTIYGVGDDAAVIDKDGENVMLVSTDALVEGIHFNLMYTPLMHLGYKAVVVNLSDIYAMNGTAEQITVTIAASSRFPKEALEELYKGIEKACDFYEVDLVGGDTTSSVSGLMISITAIGTAKKEDVVYRNGGKENELLVVSGDLGAAYMGLQILERERSVYKANPDIQPDLDGYDYILERQLKPEARKDIIKFLKELDVKPTSMIDISDGLASELFHLCSQSKLGAVIYDEKLPIDTSVSTTAIDFDISPTTCVLNGGEDYELLFSIKQEDFDKIKGNPHMTVIGHYTAKDSGLYLVDKQGSAIKLKAQGWNHFNGEGGDL</sequence>
<keyword evidence="2" id="KW-0479">Metal-binding</keyword>
<protein>
    <recommendedName>
        <fullName evidence="2">Thiamine-monophosphate kinase</fullName>
        <shortName evidence="2">TMP kinase</shortName>
        <shortName evidence="2">Thiamine-phosphate kinase</shortName>
        <ecNumber evidence="2">2.7.4.16</ecNumber>
    </recommendedName>
</protein>
<dbReference type="HAMAP" id="MF_02128">
    <property type="entry name" value="TMP_kinase"/>
    <property type="match status" value="1"/>
</dbReference>
<dbReference type="Gene3D" id="3.30.1330.10">
    <property type="entry name" value="PurM-like, N-terminal domain"/>
    <property type="match status" value="1"/>
</dbReference>
<feature type="binding site" evidence="2">
    <location>
        <position position="236"/>
    </location>
    <ligand>
        <name>Mg(2+)</name>
        <dbReference type="ChEBI" id="CHEBI:18420"/>
        <label>3</label>
    </ligand>
</feature>
<dbReference type="EMBL" id="SETE01000001">
    <property type="protein sequence ID" value="RYM35746.1"/>
    <property type="molecule type" value="Genomic_DNA"/>
</dbReference>
<feature type="binding site" evidence="2">
    <location>
        <position position="56"/>
    </location>
    <ligand>
        <name>Mg(2+)</name>
        <dbReference type="ChEBI" id="CHEBI:18420"/>
        <label>1</label>
    </ligand>
</feature>
<feature type="binding site" evidence="2">
    <location>
        <position position="55"/>
    </location>
    <ligand>
        <name>Mg(2+)</name>
        <dbReference type="ChEBI" id="CHEBI:18420"/>
        <label>1</label>
    </ligand>
</feature>
<evidence type="ECO:0000259" key="3">
    <source>
        <dbReference type="Pfam" id="PF00586"/>
    </source>
</evidence>
<evidence type="ECO:0000256" key="2">
    <source>
        <dbReference type="HAMAP-Rule" id="MF_02128"/>
    </source>
</evidence>
<accession>A0A4Q4KQI8</accession>
<dbReference type="Gene3D" id="3.90.650.10">
    <property type="entry name" value="PurM-like C-terminal domain"/>
    <property type="match status" value="1"/>
</dbReference>
<dbReference type="InterPro" id="IPR006283">
    <property type="entry name" value="ThiL-like"/>
</dbReference>
<dbReference type="GO" id="GO:0009030">
    <property type="term" value="F:thiamine-phosphate kinase activity"/>
    <property type="evidence" value="ECO:0007669"/>
    <property type="project" value="UniProtKB-UniRule"/>
</dbReference>
<evidence type="ECO:0000313" key="4">
    <source>
        <dbReference type="EMBL" id="RYM35746.1"/>
    </source>
</evidence>
<dbReference type="OrthoDB" id="9802811at2"/>
<comment type="similarity">
    <text evidence="2">Belongs to the thiamine-monophosphate kinase family.</text>
</comment>
<dbReference type="GO" id="GO:0009228">
    <property type="term" value="P:thiamine biosynthetic process"/>
    <property type="evidence" value="ECO:0007669"/>
    <property type="project" value="UniProtKB-KW"/>
</dbReference>
<dbReference type="GO" id="GO:0000287">
    <property type="term" value="F:magnesium ion binding"/>
    <property type="evidence" value="ECO:0007669"/>
    <property type="project" value="UniProtKB-UniRule"/>
</dbReference>
<keyword evidence="2 4" id="KW-0418">Kinase</keyword>
<feature type="binding site" evidence="2">
    <location>
        <position position="133"/>
    </location>
    <ligand>
        <name>Mg(2+)</name>
        <dbReference type="ChEBI" id="CHEBI:18420"/>
        <label>1</label>
    </ligand>
</feature>
<feature type="binding site" evidence="2">
    <location>
        <position position="85"/>
    </location>
    <ligand>
        <name>Mg(2+)</name>
        <dbReference type="ChEBI" id="CHEBI:18420"/>
        <label>2</label>
    </ligand>
</feature>
<reference evidence="4 5" key="1">
    <citation type="submission" date="2019-02" db="EMBL/GenBank/DDBJ databases">
        <title>Genome sequence of the sea-ice species Brumimicrobium glaciale.</title>
        <authorList>
            <person name="Bowman J.P."/>
        </authorList>
    </citation>
    <scope>NUCLEOTIDE SEQUENCE [LARGE SCALE GENOMIC DNA]</scope>
    <source>
        <strain evidence="4 5">IC156</strain>
    </source>
</reference>
<dbReference type="AlphaFoldDB" id="A0A4Q4KQI8"/>
<dbReference type="PANTHER" id="PTHR30270">
    <property type="entry name" value="THIAMINE-MONOPHOSPHATE KINASE"/>
    <property type="match status" value="1"/>
</dbReference>
<feature type="binding site" evidence="2">
    <location>
        <position position="85"/>
    </location>
    <ligand>
        <name>Mg(2+)</name>
        <dbReference type="ChEBI" id="CHEBI:18420"/>
        <label>3</label>
    </ligand>
</feature>
<dbReference type="GO" id="GO:0005524">
    <property type="term" value="F:ATP binding"/>
    <property type="evidence" value="ECO:0007669"/>
    <property type="project" value="UniProtKB-UniRule"/>
</dbReference>
<dbReference type="SUPFAM" id="SSF56042">
    <property type="entry name" value="PurM C-terminal domain-like"/>
    <property type="match status" value="1"/>
</dbReference>
<comment type="function">
    <text evidence="2">Catalyzes the ATP-dependent phosphorylation of thiamine-monophosphate (TMP) to form thiamine-pyrophosphate (TPP), the active form of vitamin B1.</text>
</comment>
<feature type="binding site" evidence="2">
    <location>
        <position position="289"/>
    </location>
    <ligand>
        <name>substrate</name>
    </ligand>
</feature>
<keyword evidence="2" id="KW-0460">Magnesium</keyword>
<dbReference type="Pfam" id="PF00586">
    <property type="entry name" value="AIRS"/>
    <property type="match status" value="1"/>
</dbReference>
<gene>
    <name evidence="2 4" type="primary">thiL</name>
    <name evidence="4" type="ORF">ERX46_01765</name>
</gene>
<feature type="binding site" evidence="2">
    <location>
        <position position="238"/>
    </location>
    <ligand>
        <name>ATP</name>
        <dbReference type="ChEBI" id="CHEBI:30616"/>
    </ligand>
</feature>
<feature type="binding site" evidence="2">
    <location>
        <position position="239"/>
    </location>
    <ligand>
        <name>Mg(2+)</name>
        <dbReference type="ChEBI" id="CHEBI:18420"/>
        <label>5</label>
    </ligand>
</feature>
<feature type="binding site" evidence="2">
    <location>
        <position position="341"/>
    </location>
    <ligand>
        <name>substrate</name>
    </ligand>
</feature>
<dbReference type="InterPro" id="IPR036676">
    <property type="entry name" value="PurM-like_C_sf"/>
</dbReference>
<dbReference type="CDD" id="cd02194">
    <property type="entry name" value="ThiL"/>
    <property type="match status" value="1"/>
</dbReference>
<feature type="binding site" evidence="2">
    <location>
        <position position="39"/>
    </location>
    <ligand>
        <name>Mg(2+)</name>
        <dbReference type="ChEBI" id="CHEBI:18420"/>
        <label>3</label>
    </ligand>
</feature>
<feature type="binding site" evidence="2">
    <location>
        <position position="159"/>
    </location>
    <ligand>
        <name>ATP</name>
        <dbReference type="ChEBI" id="CHEBI:30616"/>
    </ligand>
</feature>
<feature type="binding site" evidence="2">
    <location>
        <position position="56"/>
    </location>
    <ligand>
        <name>Mg(2+)</name>
        <dbReference type="ChEBI" id="CHEBI:18420"/>
        <label>2</label>
    </ligand>
</feature>
<dbReference type="InterPro" id="IPR036921">
    <property type="entry name" value="PurM-like_N_sf"/>
</dbReference>
<keyword evidence="2" id="KW-0067">ATP-binding</keyword>
<feature type="binding site" evidence="2">
    <location>
        <position position="54"/>
    </location>
    <ligand>
        <name>Mg(2+)</name>
        <dbReference type="ChEBI" id="CHEBI:18420"/>
        <label>4</label>
    </ligand>
</feature>
<feature type="binding site" evidence="2">
    <location>
        <begin position="132"/>
        <end position="133"/>
    </location>
    <ligand>
        <name>ATP</name>
        <dbReference type="ChEBI" id="CHEBI:30616"/>
    </ligand>
</feature>
<keyword evidence="1 2" id="KW-0784">Thiamine biosynthesis</keyword>
<feature type="binding site" evidence="2">
    <location>
        <position position="115"/>
    </location>
    <ligand>
        <name>ATP</name>
        <dbReference type="ChEBI" id="CHEBI:30616"/>
    </ligand>
</feature>
<dbReference type="SUPFAM" id="SSF55326">
    <property type="entry name" value="PurM N-terminal domain-like"/>
    <property type="match status" value="1"/>
</dbReference>
<name>A0A4Q4KQI8_9FLAO</name>
<dbReference type="PANTHER" id="PTHR30270:SF0">
    <property type="entry name" value="THIAMINE-MONOPHOSPHATE KINASE"/>
    <property type="match status" value="1"/>
</dbReference>
<dbReference type="EC" id="2.7.4.16" evidence="2"/>
<evidence type="ECO:0000313" key="5">
    <source>
        <dbReference type="Proteomes" id="UP000293952"/>
    </source>
</evidence>
<dbReference type="RefSeq" id="WP_130092113.1">
    <property type="nucleotide sequence ID" value="NZ_SETE01000001.1"/>
</dbReference>
<organism evidence="4 5">
    <name type="scientific">Brumimicrobium glaciale</name>
    <dbReference type="NCBI Taxonomy" id="200475"/>
    <lineage>
        <taxon>Bacteria</taxon>
        <taxon>Pseudomonadati</taxon>
        <taxon>Bacteroidota</taxon>
        <taxon>Flavobacteriia</taxon>
        <taxon>Flavobacteriales</taxon>
        <taxon>Crocinitomicaceae</taxon>
        <taxon>Brumimicrobium</taxon>
    </lineage>
</organism>